<evidence type="ECO:0000313" key="1">
    <source>
        <dbReference type="EMBL" id="KEQ12161.1"/>
    </source>
</evidence>
<name>A0A081N138_9GAMM</name>
<keyword evidence="2" id="KW-1185">Reference proteome</keyword>
<proteinExistence type="predicted"/>
<protein>
    <submittedName>
        <fullName evidence="1">Uncharacterized protein</fullName>
    </submittedName>
</protein>
<sequence length="67" mass="7913">MEAYLKYLRSNVQQEENKTAQVEDTVKTEDSVKVEAEYLRSIYKVLPRERALQMTLRQTKAHTSIRP</sequence>
<dbReference type="Proteomes" id="UP000028073">
    <property type="component" value="Unassembled WGS sequence"/>
</dbReference>
<gene>
    <name evidence="1" type="ORF">GZ78_27300</name>
</gene>
<dbReference type="AlphaFoldDB" id="A0A081N138"/>
<comment type="caution">
    <text evidence="1">The sequence shown here is derived from an EMBL/GenBank/DDBJ whole genome shotgun (WGS) entry which is preliminary data.</text>
</comment>
<accession>A0A081N138</accession>
<evidence type="ECO:0000313" key="2">
    <source>
        <dbReference type="Proteomes" id="UP000028073"/>
    </source>
</evidence>
<organism evidence="1 2">
    <name type="scientific">Endozoicomonas numazuensis</name>
    <dbReference type="NCBI Taxonomy" id="1137799"/>
    <lineage>
        <taxon>Bacteria</taxon>
        <taxon>Pseudomonadati</taxon>
        <taxon>Pseudomonadota</taxon>
        <taxon>Gammaproteobacteria</taxon>
        <taxon>Oceanospirillales</taxon>
        <taxon>Endozoicomonadaceae</taxon>
        <taxon>Endozoicomonas</taxon>
    </lineage>
</organism>
<dbReference type="EMBL" id="JOKH01000010">
    <property type="protein sequence ID" value="KEQ12161.1"/>
    <property type="molecule type" value="Genomic_DNA"/>
</dbReference>
<reference evidence="1 2" key="1">
    <citation type="submission" date="2014-06" db="EMBL/GenBank/DDBJ databases">
        <title>Whole Genome Sequences of Three Symbiotic Endozoicomonas Bacteria.</title>
        <authorList>
            <person name="Neave M.J."/>
            <person name="Apprill A."/>
            <person name="Voolstra C.R."/>
        </authorList>
    </citation>
    <scope>NUCLEOTIDE SEQUENCE [LARGE SCALE GENOMIC DNA]</scope>
    <source>
        <strain evidence="1 2">DSM 25634</strain>
    </source>
</reference>